<feature type="coiled-coil region" evidence="11">
    <location>
        <begin position="438"/>
        <end position="479"/>
    </location>
</feature>
<dbReference type="GO" id="GO:0005694">
    <property type="term" value="C:chromosome"/>
    <property type="evidence" value="ECO:0007669"/>
    <property type="project" value="InterPro"/>
</dbReference>
<keyword evidence="8 9" id="KW-0413">Isomerase</keyword>
<keyword evidence="5 9" id="KW-0067">ATP-binding</keyword>
<evidence type="ECO:0000256" key="8">
    <source>
        <dbReference type="ARBA" id="ARBA00023235"/>
    </source>
</evidence>
<dbReference type="InterPro" id="IPR050220">
    <property type="entry name" value="Type_II_DNA_Topoisomerases"/>
</dbReference>
<sequence length="895" mass="100464">MAELPESRINERNITNEMRESFLDYAMSVIVSRALPDVRDGLKPVHRRILYGLHEQGMTPDKSYKKSARIVGDVMGKYHPHGDSSIYEAMVRMAQDFSYRYPLIDGQGNFGSMDGDGAAAMRYTEARMSKITLEMLRDINKDTIDFVDNYDGNEREPAVLPSRFPNLLVNGASGIAVGMATNIPPHNLTEVINGVLSLSYNPDITIAELMEDVQGPDFPTAGIILGKSGIRRAFETGRGSVQMRARAEIEERGGGRQRIVVTEVPYQVNKARMIEKIAELARDKKIDGITDLRDETSLRTGVRVVVDIRKDANASVVLNNLYKQTPLQTSFGVNMIALVDGRPRLINLKEALVEYLEHQKIVVRRRTEYNLKKAQDRAHILEGLRIALDHIDEIIRVIRESDTDKVAMVSLQEQFKLTERQAQAILDMRLRRLTGLERDKIESEYNELIAYIEELKAILADEEKLLQLVRDELIDVRERYGDERKTEIQMGGLDNIEDEDLIPEEQIVITLSHNNYIKRLPVSTYRAQHRGGRGVQGMQTLEEDFVSQLVTLSTHDHVLFFTNKGRVYKLKGYEVPELSRQSKGIPVVNAIELDNDETISTMIAVKDLESEEDYLVFATLNGIVKRSALRNFSHINKNGKIAIGFKEDDELIAVRLTDGEDDVLIGTAHGSLIRFNETALRPLGRTAAGVKGITLREGDSVIGLDVTKAETDDEILVVTENGYGKRTPVSEYRLSNRGGKGIKTATITERNGQVVCITSVEGKEDLMIVTNAGVIIRIGVEDISQNGRAAQGVRLIKLNDDQFVSTVAKVDEEEKEAEEIELQETENEQIEGSSSDGQQSESVVTDDLSEGIVHTEVEEDTDEDGRQEVRKDFMDRINEDIDNSDNEDTESEDDE</sequence>
<keyword evidence="6 9" id="KW-0799">Topoisomerase</keyword>
<comment type="function">
    <text evidence="9">A type II topoisomerase that negatively supercoils closed circular double-stranded (ds) DNA in an ATP-dependent manner to modulate DNA topology and maintain chromosomes in an underwound state. Negative supercoiling favors strand separation, and DNA replication, transcription, recombination and repair, all of which involve strand separation. Also able to catalyze the interconversion of other topological isomers of dsDNA rings, including catenanes and knotted rings. Type II topoisomerases break and join 2 DNA strands simultaneously in an ATP-dependent manner.</text>
</comment>
<evidence type="ECO:0000259" key="13">
    <source>
        <dbReference type="PROSITE" id="PS52040"/>
    </source>
</evidence>
<dbReference type="Proteomes" id="UP000241208">
    <property type="component" value="Unassembled WGS sequence"/>
</dbReference>
<dbReference type="GO" id="GO:0005737">
    <property type="term" value="C:cytoplasm"/>
    <property type="evidence" value="ECO:0007669"/>
    <property type="project" value="UniProtKB-SubCell"/>
</dbReference>
<dbReference type="InterPro" id="IPR035516">
    <property type="entry name" value="Gyrase/topoIV_suA_C"/>
</dbReference>
<feature type="compositionally biased region" description="Acidic residues" evidence="12">
    <location>
        <begin position="820"/>
        <end position="829"/>
    </location>
</feature>
<dbReference type="InterPro" id="IPR002205">
    <property type="entry name" value="Topo_IIA_dom_A"/>
</dbReference>
<dbReference type="NCBIfam" id="TIGR01063">
    <property type="entry name" value="gyrA"/>
    <property type="match status" value="1"/>
</dbReference>
<feature type="short sequence motif" description="GyrA-box" evidence="9">
    <location>
        <begin position="528"/>
        <end position="534"/>
    </location>
</feature>
<dbReference type="EMBL" id="PYZR01000006">
    <property type="protein sequence ID" value="PTF67487.1"/>
    <property type="molecule type" value="Genomic_DNA"/>
</dbReference>
<dbReference type="FunFam" id="3.90.199.10:FF:000001">
    <property type="entry name" value="DNA gyrase subunit A"/>
    <property type="match status" value="1"/>
</dbReference>
<dbReference type="HAMAP" id="MF_01897">
    <property type="entry name" value="GyrA"/>
    <property type="match status" value="1"/>
</dbReference>
<dbReference type="FunFam" id="1.10.268.10:FF:000001">
    <property type="entry name" value="DNA gyrase subunit A"/>
    <property type="match status" value="1"/>
</dbReference>
<dbReference type="RefSeq" id="WP_107523305.1">
    <property type="nucleotide sequence ID" value="NZ_JABXWZ010000004.1"/>
</dbReference>
<dbReference type="SUPFAM" id="SSF101904">
    <property type="entry name" value="GyrA/ParC C-terminal domain-like"/>
    <property type="match status" value="1"/>
</dbReference>
<reference evidence="14 15" key="1">
    <citation type="journal article" date="2016" name="Front. Microbiol.">
        <title>Comprehensive Phylogenetic Analysis of Bovine Non-aureus Staphylococci Species Based on Whole-Genome Sequencing.</title>
        <authorList>
            <person name="Naushad S."/>
            <person name="Barkema H.W."/>
            <person name="Luby C."/>
            <person name="Condas L.A."/>
            <person name="Nobrega D.B."/>
            <person name="Carson D.A."/>
            <person name="De Buck J."/>
        </authorList>
    </citation>
    <scope>NUCLEOTIDE SEQUENCE [LARGE SCALE GENOMIC DNA]</scope>
    <source>
        <strain evidence="14 15">SNUC 3829</strain>
    </source>
</reference>
<evidence type="ECO:0000256" key="5">
    <source>
        <dbReference type="ARBA" id="ARBA00022840"/>
    </source>
</evidence>
<evidence type="ECO:0000313" key="14">
    <source>
        <dbReference type="EMBL" id="PTF67487.1"/>
    </source>
</evidence>
<gene>
    <name evidence="9" type="primary">gyrA</name>
    <name evidence="14" type="ORF">BUY34_01100</name>
</gene>
<dbReference type="SMART" id="SM00434">
    <property type="entry name" value="TOP4c"/>
    <property type="match status" value="1"/>
</dbReference>
<dbReference type="FunFam" id="3.30.1360.40:FF:000002">
    <property type="entry name" value="DNA gyrase subunit A"/>
    <property type="match status" value="1"/>
</dbReference>
<dbReference type="Gene3D" id="2.120.10.90">
    <property type="entry name" value="DNA gyrase/topoisomerase IV, subunit A, C-terminal"/>
    <property type="match status" value="1"/>
</dbReference>
<dbReference type="AlphaFoldDB" id="A0A2T4LVL1"/>
<dbReference type="GO" id="GO:0005524">
    <property type="term" value="F:ATP binding"/>
    <property type="evidence" value="ECO:0007669"/>
    <property type="project" value="UniProtKB-UniRule"/>
</dbReference>
<keyword evidence="7 9" id="KW-0238">DNA-binding</keyword>
<evidence type="ECO:0000256" key="12">
    <source>
        <dbReference type="SAM" id="MobiDB-lite"/>
    </source>
</evidence>
<dbReference type="PANTHER" id="PTHR43493:SF5">
    <property type="entry name" value="DNA GYRASE SUBUNIT A, CHLOROPLASTIC_MITOCHONDRIAL"/>
    <property type="match status" value="1"/>
</dbReference>
<evidence type="ECO:0000256" key="1">
    <source>
        <dbReference type="ARBA" id="ARBA00000185"/>
    </source>
</evidence>
<feature type="domain" description="Topo IIA-type catalytic" evidence="13">
    <location>
        <begin position="35"/>
        <end position="501"/>
    </location>
</feature>
<keyword evidence="11" id="KW-0175">Coiled coil</keyword>
<dbReference type="Pfam" id="PF03989">
    <property type="entry name" value="DNA_gyraseA_C"/>
    <property type="match status" value="6"/>
</dbReference>
<dbReference type="Gene3D" id="3.90.199.10">
    <property type="entry name" value="Topoisomerase II, domain 5"/>
    <property type="match status" value="1"/>
</dbReference>
<dbReference type="InterPro" id="IPR013757">
    <property type="entry name" value="Topo_IIA_A_a_sf"/>
</dbReference>
<evidence type="ECO:0000313" key="15">
    <source>
        <dbReference type="Proteomes" id="UP000241208"/>
    </source>
</evidence>
<dbReference type="Gene3D" id="1.10.268.10">
    <property type="entry name" value="Topoisomerase, domain 3"/>
    <property type="match status" value="1"/>
</dbReference>
<proteinExistence type="inferred from homology"/>
<evidence type="ECO:0000256" key="6">
    <source>
        <dbReference type="ARBA" id="ARBA00023029"/>
    </source>
</evidence>
<comment type="miscellaneous">
    <text evidence="9">Few gyrases are as efficient as E.coli at forming negative supercoils. Not all organisms have 2 type II topoisomerases; in organisms with a single type II topoisomerase this enzyme also has to decatenate newly replicated chromosomes.</text>
</comment>
<dbReference type="NCBIfam" id="NF004043">
    <property type="entry name" value="PRK05560.1"/>
    <property type="match status" value="1"/>
</dbReference>
<comment type="similarity">
    <text evidence="2 9">Belongs to the type II topoisomerase GyrA/ParC subunit family.</text>
</comment>
<dbReference type="InterPro" id="IPR013758">
    <property type="entry name" value="Topo_IIA_A/C_ab"/>
</dbReference>
<dbReference type="GO" id="GO:0009330">
    <property type="term" value="C:DNA topoisomerase type II (double strand cut, ATP-hydrolyzing) complex"/>
    <property type="evidence" value="ECO:0007669"/>
    <property type="project" value="TreeGrafter"/>
</dbReference>
<feature type="compositionally biased region" description="Low complexity" evidence="12">
    <location>
        <begin position="830"/>
        <end position="843"/>
    </location>
</feature>
<dbReference type="FunFam" id="2.120.10.90:FF:000004">
    <property type="entry name" value="DNA gyrase subunit A"/>
    <property type="match status" value="1"/>
</dbReference>
<feature type="compositionally biased region" description="Acidic residues" evidence="12">
    <location>
        <begin position="880"/>
        <end position="895"/>
    </location>
</feature>
<feature type="compositionally biased region" description="Basic and acidic residues" evidence="12">
    <location>
        <begin position="864"/>
        <end position="879"/>
    </location>
</feature>
<accession>A0A2T4LVL1</accession>
<dbReference type="InterPro" id="IPR005743">
    <property type="entry name" value="GyrA"/>
</dbReference>
<dbReference type="PANTHER" id="PTHR43493">
    <property type="entry name" value="DNA GYRASE/TOPOISOMERASE SUBUNIT A"/>
    <property type="match status" value="1"/>
</dbReference>
<dbReference type="NCBIfam" id="NF004044">
    <property type="entry name" value="PRK05561.1"/>
    <property type="match status" value="1"/>
</dbReference>
<organism evidence="14 15">
    <name type="scientific">Staphylococcus cohnii</name>
    <dbReference type="NCBI Taxonomy" id="29382"/>
    <lineage>
        <taxon>Bacteria</taxon>
        <taxon>Bacillati</taxon>
        <taxon>Bacillota</taxon>
        <taxon>Bacilli</taxon>
        <taxon>Bacillales</taxon>
        <taxon>Staphylococcaceae</taxon>
        <taxon>Staphylococcus</taxon>
        <taxon>Staphylococcus cohnii species complex</taxon>
    </lineage>
</organism>
<dbReference type="SUPFAM" id="SSF56719">
    <property type="entry name" value="Type II DNA topoisomerase"/>
    <property type="match status" value="1"/>
</dbReference>
<evidence type="ECO:0000256" key="9">
    <source>
        <dbReference type="HAMAP-Rule" id="MF_01897"/>
    </source>
</evidence>
<feature type="active site" description="O-(5'-phospho-DNA)-tyrosine intermediate" evidence="9 10">
    <location>
        <position position="123"/>
    </location>
</feature>
<dbReference type="GO" id="GO:0006265">
    <property type="term" value="P:DNA topological change"/>
    <property type="evidence" value="ECO:0007669"/>
    <property type="project" value="UniProtKB-UniRule"/>
</dbReference>
<name>A0A2T4LVL1_9STAP</name>
<comment type="subcellular location">
    <subcellularLocation>
        <location evidence="9">Cytoplasm</location>
    </subcellularLocation>
</comment>
<dbReference type="STRING" id="29382.BZ166_04480"/>
<protein>
    <recommendedName>
        <fullName evidence="9">DNA gyrase subunit A</fullName>
        <ecNumber evidence="9">5.6.2.2</ecNumber>
    </recommendedName>
</protein>
<feature type="region of interest" description="Disordered" evidence="12">
    <location>
        <begin position="820"/>
        <end position="895"/>
    </location>
</feature>
<evidence type="ECO:0000256" key="3">
    <source>
        <dbReference type="ARBA" id="ARBA00022490"/>
    </source>
</evidence>
<dbReference type="InterPro" id="IPR013760">
    <property type="entry name" value="Topo_IIA-like_dom_sf"/>
</dbReference>
<dbReference type="GO" id="GO:0034335">
    <property type="term" value="F:DNA negative supercoiling activity"/>
    <property type="evidence" value="ECO:0007669"/>
    <property type="project" value="UniProtKB-ARBA"/>
</dbReference>
<dbReference type="GO" id="GO:0003677">
    <property type="term" value="F:DNA binding"/>
    <property type="evidence" value="ECO:0007669"/>
    <property type="project" value="UniProtKB-UniRule"/>
</dbReference>
<comment type="caution">
    <text evidence="14">The sequence shown here is derived from an EMBL/GenBank/DDBJ whole genome shotgun (WGS) entry which is preliminary data.</text>
</comment>
<keyword evidence="4 9" id="KW-0547">Nucleotide-binding</keyword>
<dbReference type="PROSITE" id="PS52040">
    <property type="entry name" value="TOPO_IIA"/>
    <property type="match status" value="1"/>
</dbReference>
<keyword evidence="3 9" id="KW-0963">Cytoplasm</keyword>
<dbReference type="InterPro" id="IPR006691">
    <property type="entry name" value="GyrA/parC_rep"/>
</dbReference>
<dbReference type="Gene3D" id="3.30.1360.40">
    <property type="match status" value="1"/>
</dbReference>
<evidence type="ECO:0000256" key="4">
    <source>
        <dbReference type="ARBA" id="ARBA00022741"/>
    </source>
</evidence>
<evidence type="ECO:0000256" key="2">
    <source>
        <dbReference type="ARBA" id="ARBA00008263"/>
    </source>
</evidence>
<comment type="subunit">
    <text evidence="9">Heterotetramer, composed of two GyrA and two GyrB chains. In the heterotetramer, GyrA contains the active site tyrosine that forms a transient covalent intermediate with DNA, while GyrB binds cofactors and catalyzes ATP hydrolysis.</text>
</comment>
<evidence type="ECO:0000256" key="10">
    <source>
        <dbReference type="PROSITE-ProRule" id="PRU01384"/>
    </source>
</evidence>
<comment type="catalytic activity">
    <reaction evidence="1 9 10">
        <text>ATP-dependent breakage, passage and rejoining of double-stranded DNA.</text>
        <dbReference type="EC" id="5.6.2.2"/>
    </reaction>
</comment>
<dbReference type="Pfam" id="PF00521">
    <property type="entry name" value="DNA_topoisoIV"/>
    <property type="match status" value="1"/>
</dbReference>
<dbReference type="GO" id="GO:0006261">
    <property type="term" value="P:DNA-templated DNA replication"/>
    <property type="evidence" value="ECO:0007669"/>
    <property type="project" value="UniProtKB-UniRule"/>
</dbReference>
<dbReference type="CDD" id="cd00187">
    <property type="entry name" value="TOP4c"/>
    <property type="match status" value="1"/>
</dbReference>
<evidence type="ECO:0000256" key="11">
    <source>
        <dbReference type="SAM" id="Coils"/>
    </source>
</evidence>
<evidence type="ECO:0000256" key="7">
    <source>
        <dbReference type="ARBA" id="ARBA00023125"/>
    </source>
</evidence>
<dbReference type="EC" id="5.6.2.2" evidence="9"/>